<feature type="domain" description="HNH nuclease" evidence="1">
    <location>
        <begin position="66"/>
        <end position="109"/>
    </location>
</feature>
<organism evidence="2 3">
    <name type="scientific">Sphingobium yanoikuyae</name>
    <name type="common">Sphingomonas yanoikuyae</name>
    <dbReference type="NCBI Taxonomy" id="13690"/>
    <lineage>
        <taxon>Bacteria</taxon>
        <taxon>Pseudomonadati</taxon>
        <taxon>Pseudomonadota</taxon>
        <taxon>Alphaproteobacteria</taxon>
        <taxon>Sphingomonadales</taxon>
        <taxon>Sphingomonadaceae</taxon>
        <taxon>Sphingobium</taxon>
    </lineage>
</organism>
<dbReference type="OrthoDB" id="4313779at2"/>
<accession>A0A177JK18</accession>
<protein>
    <recommendedName>
        <fullName evidence="1">HNH nuclease domain-containing protein</fullName>
    </recommendedName>
</protein>
<evidence type="ECO:0000313" key="2">
    <source>
        <dbReference type="EMBL" id="OAH41277.1"/>
    </source>
</evidence>
<dbReference type="Gene3D" id="3.90.75.20">
    <property type="match status" value="1"/>
</dbReference>
<dbReference type="AlphaFoldDB" id="A0A177JK18"/>
<gene>
    <name evidence="2" type="ORF">AX777_11365</name>
</gene>
<dbReference type="InterPro" id="IPR016177">
    <property type="entry name" value="DNA-bd_dom_sf"/>
</dbReference>
<dbReference type="RefSeq" id="WP_063976833.1">
    <property type="nucleotide sequence ID" value="NZ_LSTR01000057.1"/>
</dbReference>
<dbReference type="EMBL" id="LSTR01000057">
    <property type="protein sequence ID" value="OAH41277.1"/>
    <property type="molecule type" value="Genomic_DNA"/>
</dbReference>
<name>A0A177JK18_SPHYA</name>
<dbReference type="GO" id="GO:0003677">
    <property type="term" value="F:DNA binding"/>
    <property type="evidence" value="ECO:0007669"/>
    <property type="project" value="InterPro"/>
</dbReference>
<evidence type="ECO:0000259" key="1">
    <source>
        <dbReference type="Pfam" id="PF13392"/>
    </source>
</evidence>
<dbReference type="InterPro" id="IPR003615">
    <property type="entry name" value="HNH_nuc"/>
</dbReference>
<dbReference type="InterPro" id="IPR044925">
    <property type="entry name" value="His-Me_finger_sf"/>
</dbReference>
<comment type="caution">
    <text evidence="2">The sequence shown here is derived from an EMBL/GenBank/DDBJ whole genome shotgun (WGS) entry which is preliminary data.</text>
</comment>
<reference evidence="2 3" key="1">
    <citation type="submission" date="2016-02" db="EMBL/GenBank/DDBJ databases">
        <authorList>
            <person name="Wen L."/>
            <person name="He K."/>
            <person name="Yang H."/>
        </authorList>
    </citation>
    <scope>NUCLEOTIDE SEQUENCE [LARGE SCALE GENOMIC DNA]</scope>
    <source>
        <strain evidence="2 3">CD09_2</strain>
    </source>
</reference>
<dbReference type="Pfam" id="PF13392">
    <property type="entry name" value="HNH_3"/>
    <property type="match status" value="1"/>
</dbReference>
<evidence type="ECO:0000313" key="3">
    <source>
        <dbReference type="Proteomes" id="UP000077262"/>
    </source>
</evidence>
<proteinExistence type="predicted"/>
<dbReference type="SUPFAM" id="SSF54060">
    <property type="entry name" value="His-Me finger endonucleases"/>
    <property type="match status" value="1"/>
</dbReference>
<sequence>MSADLDSAGSDEQAHGLPWLFRTIFKYDPETGRIALRFSEDGEFPELKTHDNGGYRRFHFLGKNYCVHRVVWAIQTGAWPDGEIDHINGNRSDNRWANLRAASPQQNSRNKAIPSNHGTGCVGVEKRVLRSGAVRWRATIHFNKRKIRLGQFPTIEEAIAARRQAEVRYGYPSGQSRIDHSKVLRVASEDGAEGRSLSPALGANFQTNLHEDASA</sequence>
<dbReference type="Proteomes" id="UP000077262">
    <property type="component" value="Unassembled WGS sequence"/>
</dbReference>
<dbReference type="SUPFAM" id="SSF54171">
    <property type="entry name" value="DNA-binding domain"/>
    <property type="match status" value="1"/>
</dbReference>